<dbReference type="EMBL" id="BX548175">
    <property type="protein sequence ID" value="CAX32267.1"/>
    <property type="molecule type" value="Genomic_DNA"/>
</dbReference>
<name>B9ESC4_PROMM</name>
<proteinExistence type="predicted"/>
<evidence type="ECO:0000313" key="2">
    <source>
        <dbReference type="Proteomes" id="UP000001423"/>
    </source>
</evidence>
<dbReference type="AlphaFoldDB" id="B9ESC4"/>
<reference evidence="1 2" key="1">
    <citation type="journal article" date="2003" name="Nature">
        <title>Genome divergence in two Prochlorococcus ecotypes reflects oceanic niche differentiation.</title>
        <authorList>
            <person name="Rocap G."/>
            <person name="Larimer F.W."/>
            <person name="Lamerdin J.E."/>
            <person name="Malfatti S."/>
            <person name="Chain P."/>
            <person name="Ahlgren N.A."/>
            <person name="Arellano A."/>
            <person name="Coleman M."/>
            <person name="Hauser L."/>
            <person name="Hess W.R."/>
            <person name="Johnson Z.I."/>
            <person name="Land M.L."/>
            <person name="Lindell D."/>
            <person name="Post A.F."/>
            <person name="Regala W."/>
            <person name="Shah M."/>
            <person name="Shaw S.L."/>
            <person name="Steglich C."/>
            <person name="Sullivan M.B."/>
            <person name="Ting C.S."/>
            <person name="Tolonen A."/>
            <person name="Webb E.A."/>
            <person name="Zinser E.R."/>
            <person name="Chisholm S.W."/>
        </authorList>
    </citation>
    <scope>NUCLEOTIDE SEQUENCE [LARGE SCALE GENOMIC DNA]</scope>
    <source>
        <strain evidence="2">MIT 9313</strain>
    </source>
</reference>
<organism evidence="1 2">
    <name type="scientific">Prochlorococcus marinus (strain MIT 9313)</name>
    <dbReference type="NCBI Taxonomy" id="74547"/>
    <lineage>
        <taxon>Bacteria</taxon>
        <taxon>Bacillati</taxon>
        <taxon>Cyanobacteriota</taxon>
        <taxon>Cyanophyceae</taxon>
        <taxon>Synechococcales</taxon>
        <taxon>Prochlorococcaceae</taxon>
        <taxon>Prochlorococcus</taxon>
    </lineage>
</organism>
<accession>B9ESC4</accession>
<evidence type="ECO:0000313" key="1">
    <source>
        <dbReference type="EMBL" id="CAX32267.1"/>
    </source>
</evidence>
<dbReference type="HOGENOM" id="CLU_3010716_0_0_3"/>
<keyword evidence="2" id="KW-1185">Reference proteome</keyword>
<dbReference type="KEGG" id="pmt:PMT_2745"/>
<gene>
    <name evidence="1" type="ordered locus">PMT_2745</name>
</gene>
<dbReference type="Proteomes" id="UP000001423">
    <property type="component" value="Chromosome"/>
</dbReference>
<protein>
    <submittedName>
        <fullName evidence="1">Uncharacterized protein</fullName>
    </submittedName>
</protein>
<sequence length="56" mass="6335">MSKFVKAVEKVKSKFKQWVSRPLPILSHSDLQPYLPLITPRATPVNMPPVEGSWAC</sequence>